<dbReference type="InterPro" id="IPR004841">
    <property type="entry name" value="AA-permease/SLC12A_dom"/>
</dbReference>
<feature type="transmembrane region" description="Helical" evidence="7">
    <location>
        <begin position="20"/>
        <end position="38"/>
    </location>
</feature>
<dbReference type="OrthoDB" id="9780162at2"/>
<feature type="transmembrane region" description="Helical" evidence="7">
    <location>
        <begin position="397"/>
        <end position="421"/>
    </location>
</feature>
<feature type="transmembrane region" description="Helical" evidence="7">
    <location>
        <begin position="280"/>
        <end position="301"/>
    </location>
</feature>
<keyword evidence="4" id="KW-0029">Amino-acid transport</keyword>
<feature type="transmembrane region" description="Helical" evidence="7">
    <location>
        <begin position="44"/>
        <end position="63"/>
    </location>
</feature>
<dbReference type="EMBL" id="WBOS01000009">
    <property type="protein sequence ID" value="KAB2332246.1"/>
    <property type="molecule type" value="Genomic_DNA"/>
</dbReference>
<accession>A0A6L3V257</accession>
<dbReference type="Pfam" id="PF00324">
    <property type="entry name" value="AA_permease"/>
    <property type="match status" value="1"/>
</dbReference>
<feature type="transmembrane region" description="Helical" evidence="7">
    <location>
        <begin position="243"/>
        <end position="260"/>
    </location>
</feature>
<dbReference type="Gene3D" id="1.20.1740.10">
    <property type="entry name" value="Amino acid/polyamine transporter I"/>
    <property type="match status" value="1"/>
</dbReference>
<dbReference type="GO" id="GO:0006865">
    <property type="term" value="P:amino acid transport"/>
    <property type="evidence" value="ECO:0007669"/>
    <property type="project" value="UniProtKB-KW"/>
</dbReference>
<dbReference type="AlphaFoldDB" id="A0A6L3V257"/>
<dbReference type="GO" id="GO:0055085">
    <property type="term" value="P:transmembrane transport"/>
    <property type="evidence" value="ECO:0007669"/>
    <property type="project" value="InterPro"/>
</dbReference>
<keyword evidence="6 7" id="KW-0472">Membrane</keyword>
<evidence type="ECO:0000256" key="5">
    <source>
        <dbReference type="ARBA" id="ARBA00022989"/>
    </source>
</evidence>
<feature type="transmembrane region" description="Helical" evidence="7">
    <location>
        <begin position="356"/>
        <end position="376"/>
    </location>
</feature>
<dbReference type="PANTHER" id="PTHR43495">
    <property type="entry name" value="GABA PERMEASE"/>
    <property type="match status" value="1"/>
</dbReference>
<feature type="transmembrane region" description="Helical" evidence="7">
    <location>
        <begin position="329"/>
        <end position="350"/>
    </location>
</feature>
<feature type="transmembrane region" description="Helical" evidence="7">
    <location>
        <begin position="196"/>
        <end position="222"/>
    </location>
</feature>
<evidence type="ECO:0000256" key="2">
    <source>
        <dbReference type="ARBA" id="ARBA00022448"/>
    </source>
</evidence>
<feature type="transmembrane region" description="Helical" evidence="7">
    <location>
        <begin position="427"/>
        <end position="445"/>
    </location>
</feature>
<dbReference type="PROSITE" id="PS00218">
    <property type="entry name" value="AMINO_ACID_PERMEASE_1"/>
    <property type="match status" value="1"/>
</dbReference>
<evidence type="ECO:0000256" key="1">
    <source>
        <dbReference type="ARBA" id="ARBA00004651"/>
    </source>
</evidence>
<evidence type="ECO:0000256" key="7">
    <source>
        <dbReference type="SAM" id="Phobius"/>
    </source>
</evidence>
<keyword evidence="2" id="KW-0813">Transport</keyword>
<name>A0A6L3V257_9BACI</name>
<evidence type="ECO:0000256" key="4">
    <source>
        <dbReference type="ARBA" id="ARBA00022970"/>
    </source>
</evidence>
<dbReference type="PIRSF" id="PIRSF006060">
    <property type="entry name" value="AA_transporter"/>
    <property type="match status" value="1"/>
</dbReference>
<dbReference type="PANTHER" id="PTHR43495:SF5">
    <property type="entry name" value="GAMMA-AMINOBUTYRIC ACID PERMEASE"/>
    <property type="match status" value="1"/>
</dbReference>
<dbReference type="InterPro" id="IPR004840">
    <property type="entry name" value="Amino_acid_permease_CS"/>
</dbReference>
<evidence type="ECO:0000259" key="8">
    <source>
        <dbReference type="Pfam" id="PF00324"/>
    </source>
</evidence>
<dbReference type="Proteomes" id="UP000481030">
    <property type="component" value="Unassembled WGS sequence"/>
</dbReference>
<keyword evidence="5 7" id="KW-1133">Transmembrane helix</keyword>
<evidence type="ECO:0000313" key="9">
    <source>
        <dbReference type="EMBL" id="KAB2332246.1"/>
    </source>
</evidence>
<protein>
    <submittedName>
        <fullName evidence="9">Amino acid permease</fullName>
    </submittedName>
</protein>
<evidence type="ECO:0000313" key="10">
    <source>
        <dbReference type="Proteomes" id="UP000481030"/>
    </source>
</evidence>
<feature type="transmembrane region" description="Helical" evidence="7">
    <location>
        <begin position="94"/>
        <end position="118"/>
    </location>
</feature>
<evidence type="ECO:0000256" key="3">
    <source>
        <dbReference type="ARBA" id="ARBA00022692"/>
    </source>
</evidence>
<feature type="transmembrane region" description="Helical" evidence="7">
    <location>
        <begin position="154"/>
        <end position="176"/>
    </location>
</feature>
<proteinExistence type="predicted"/>
<dbReference type="GO" id="GO:0005886">
    <property type="term" value="C:plasma membrane"/>
    <property type="evidence" value="ECO:0007669"/>
    <property type="project" value="UniProtKB-SubCell"/>
</dbReference>
<sequence length="465" mass="50973">MQQNKVVLQQSLKSRHMSMIALGGVIGAGLFVGSGAAIHKTGPGILVSYAIAGTLVFLIMRLLGEMATANPTSGSFSEYARDTIGPWAGVTVGWLYWFQWVVVIAIEAIAGAAIIHLWYPELPMWFLTFALTLSLTLTNIYSVKSFGEFEYWFAMIKVASIIAFLILGVSIIFGFSSSSSVGVTNLVQNGGFFPHGISAVFLGIITVFFSFAGTEVATIAAAESKDPVKSVGKAINSTIMRVLIFYIGSIAVVVTLLPWDSANVLQSPFVAVLEYLEIPFAAHIMNFIVLTAVLSCLNAGLYTTSRMMFSLANKGDAPKYFLKLNKKGVPARAVFASTIFSYVAVIMSFISPEVVFLFLVNSSGAIILLVYLVIAFSQLRMRKKLERDNPEALKMKMWLYPYLTYATIIGIIAILVSMGLIESTRSQLYSTLILTFLIIVCNHLFRKNKNNVEEPTINPNKKLNY</sequence>
<feature type="transmembrane region" description="Helical" evidence="7">
    <location>
        <begin position="124"/>
        <end position="142"/>
    </location>
</feature>
<organism evidence="9 10">
    <name type="scientific">Cytobacillus depressus</name>
    <dbReference type="NCBI Taxonomy" id="1602942"/>
    <lineage>
        <taxon>Bacteria</taxon>
        <taxon>Bacillati</taxon>
        <taxon>Bacillota</taxon>
        <taxon>Bacilli</taxon>
        <taxon>Bacillales</taxon>
        <taxon>Bacillaceae</taxon>
        <taxon>Cytobacillus</taxon>
    </lineage>
</organism>
<feature type="domain" description="Amino acid permease/ SLC12A" evidence="8">
    <location>
        <begin position="16"/>
        <end position="449"/>
    </location>
</feature>
<comment type="subcellular location">
    <subcellularLocation>
        <location evidence="1">Cell membrane</location>
        <topology evidence="1">Multi-pass membrane protein</topology>
    </subcellularLocation>
</comment>
<comment type="caution">
    <text evidence="9">The sequence shown here is derived from an EMBL/GenBank/DDBJ whole genome shotgun (WGS) entry which is preliminary data.</text>
</comment>
<gene>
    <name evidence="9" type="ORF">F7731_16875</name>
</gene>
<keyword evidence="3 7" id="KW-0812">Transmembrane</keyword>
<keyword evidence="10" id="KW-1185">Reference proteome</keyword>
<reference evidence="9 10" key="1">
    <citation type="journal article" date="2016" name="Antonie Van Leeuwenhoek">
        <title>Bacillus depressus sp. nov., isolated from soil of a sunflower field.</title>
        <authorList>
            <person name="Wei X."/>
            <person name="Xin D."/>
            <person name="Xin Y."/>
            <person name="Zhang H."/>
            <person name="Wang T."/>
            <person name="Zhang J."/>
        </authorList>
    </citation>
    <scope>NUCLEOTIDE SEQUENCE [LARGE SCALE GENOMIC DNA]</scope>
    <source>
        <strain evidence="9 10">BZ1</strain>
    </source>
</reference>
<dbReference type="FunFam" id="1.20.1740.10:FF:000001">
    <property type="entry name" value="Amino acid permease"/>
    <property type="match status" value="1"/>
</dbReference>
<evidence type="ECO:0000256" key="6">
    <source>
        <dbReference type="ARBA" id="ARBA00023136"/>
    </source>
</evidence>
<dbReference type="RefSeq" id="WP_151535976.1">
    <property type="nucleotide sequence ID" value="NZ_WBOS01000009.1"/>
</dbReference>